<sequence>MSNSNPQADKDSDLQQAANQVKPDEVKENLKPSEQKEQPEQLTEQEQTPFIEDDLRTDK</sequence>
<accession>A0A844LZR5</accession>
<keyword evidence="3" id="KW-1185">Reference proteome</keyword>
<evidence type="ECO:0000313" key="2">
    <source>
        <dbReference type="EMBL" id="MUG32209.1"/>
    </source>
</evidence>
<feature type="region of interest" description="Disordered" evidence="1">
    <location>
        <begin position="1"/>
        <end position="59"/>
    </location>
</feature>
<name>A0A844LZR5_9GAMM</name>
<dbReference type="EMBL" id="WFKQ01000003">
    <property type="protein sequence ID" value="MUG32209.1"/>
    <property type="molecule type" value="Genomic_DNA"/>
</dbReference>
<comment type="caution">
    <text evidence="2">The sequence shown here is derived from an EMBL/GenBank/DDBJ whole genome shotgun (WGS) entry which is preliminary data.</text>
</comment>
<reference evidence="2 3" key="1">
    <citation type="journal article" date="2019" name="PLoS ONE">
        <title>Pup mortality in New Zealand sea lions (Phocarctos hookeri) at Enderby Island, Auckland Islands, 2013-18.</title>
        <authorList>
            <person name="Michael S.A."/>
            <person name="Hayman D.T.S."/>
            <person name="Gray R."/>
            <person name="Zhang J."/>
            <person name="Rogers L."/>
            <person name="Roe W.D."/>
        </authorList>
    </citation>
    <scope>NUCLEOTIDE SEQUENCE [LARGE SCALE GENOMIC DNA]</scope>
    <source>
        <strain evidence="2 3">SM868</strain>
    </source>
</reference>
<dbReference type="AlphaFoldDB" id="A0A844LZR5"/>
<organism evidence="2 3">
    <name type="scientific">Psychrobacter sanguinis</name>
    <dbReference type="NCBI Taxonomy" id="861445"/>
    <lineage>
        <taxon>Bacteria</taxon>
        <taxon>Pseudomonadati</taxon>
        <taxon>Pseudomonadota</taxon>
        <taxon>Gammaproteobacteria</taxon>
        <taxon>Moraxellales</taxon>
        <taxon>Moraxellaceae</taxon>
        <taxon>Psychrobacter</taxon>
    </lineage>
</organism>
<feature type="compositionally biased region" description="Basic and acidic residues" evidence="1">
    <location>
        <begin position="22"/>
        <end position="39"/>
    </location>
</feature>
<evidence type="ECO:0000313" key="3">
    <source>
        <dbReference type="Proteomes" id="UP000442109"/>
    </source>
</evidence>
<gene>
    <name evidence="2" type="ORF">GB996_05320</name>
</gene>
<protein>
    <submittedName>
        <fullName evidence="2">Uncharacterized protein</fullName>
    </submittedName>
</protein>
<dbReference type="RefSeq" id="WP_011960894.1">
    <property type="nucleotide sequence ID" value="NZ_WFKQ01000003.1"/>
</dbReference>
<evidence type="ECO:0000256" key="1">
    <source>
        <dbReference type="SAM" id="MobiDB-lite"/>
    </source>
</evidence>
<proteinExistence type="predicted"/>
<feature type="compositionally biased region" description="Low complexity" evidence="1">
    <location>
        <begin position="40"/>
        <end position="49"/>
    </location>
</feature>
<dbReference type="Proteomes" id="UP000442109">
    <property type="component" value="Unassembled WGS sequence"/>
</dbReference>